<comment type="caution">
    <text evidence="4">The sequence shown here is derived from an EMBL/GenBank/DDBJ whole genome shotgun (WGS) entry which is preliminary data.</text>
</comment>
<gene>
    <name evidence="4" type="ORF">BC938DRAFT_477060</name>
</gene>
<feature type="region of interest" description="Disordered" evidence="1">
    <location>
        <begin position="1"/>
        <end position="83"/>
    </location>
</feature>
<dbReference type="EMBL" id="RBNJ01002599">
    <property type="protein sequence ID" value="RUS31785.1"/>
    <property type="molecule type" value="Genomic_DNA"/>
</dbReference>
<accession>A0A433QPS8</accession>
<proteinExistence type="predicted"/>
<feature type="domain" description="Myb-like" evidence="2">
    <location>
        <begin position="80"/>
        <end position="123"/>
    </location>
</feature>
<evidence type="ECO:0000259" key="3">
    <source>
        <dbReference type="PROSITE" id="PS51294"/>
    </source>
</evidence>
<dbReference type="PROSITE" id="PS51294">
    <property type="entry name" value="HTH_MYB"/>
    <property type="match status" value="1"/>
</dbReference>
<dbReference type="AlphaFoldDB" id="A0A433QPS8"/>
<sequence length="128" mass="14060">MSSNIKKEKTTEPPLKKSKLVATDSDHKRKRSAPDSPDHDDQTASSGHEEHVADDDEQSTSKGGTKRPSGSGVRSGARGFTREEDERLIDAILKHGGAWTKVAEELGNGRLKGTCFSRFQVLKKKMLQ</sequence>
<dbReference type="SMART" id="SM00717">
    <property type="entry name" value="SANT"/>
    <property type="match status" value="1"/>
</dbReference>
<evidence type="ECO:0000313" key="4">
    <source>
        <dbReference type="EMBL" id="RUS31785.1"/>
    </source>
</evidence>
<dbReference type="InterPro" id="IPR017930">
    <property type="entry name" value="Myb_dom"/>
</dbReference>
<evidence type="ECO:0000259" key="2">
    <source>
        <dbReference type="PROSITE" id="PS50090"/>
    </source>
</evidence>
<dbReference type="InterPro" id="IPR001005">
    <property type="entry name" value="SANT/Myb"/>
</dbReference>
<name>A0A433QPS8_9FUNG</name>
<dbReference type="PROSITE" id="PS50090">
    <property type="entry name" value="MYB_LIKE"/>
    <property type="match status" value="1"/>
</dbReference>
<reference evidence="4 5" key="1">
    <citation type="journal article" date="2018" name="New Phytol.">
        <title>Phylogenomics of Endogonaceae and evolution of mycorrhizas within Mucoromycota.</title>
        <authorList>
            <person name="Chang Y."/>
            <person name="Desiro A."/>
            <person name="Na H."/>
            <person name="Sandor L."/>
            <person name="Lipzen A."/>
            <person name="Clum A."/>
            <person name="Barry K."/>
            <person name="Grigoriev I.V."/>
            <person name="Martin F.M."/>
            <person name="Stajich J.E."/>
            <person name="Smith M.E."/>
            <person name="Bonito G."/>
            <person name="Spatafora J.W."/>
        </authorList>
    </citation>
    <scope>NUCLEOTIDE SEQUENCE [LARGE SCALE GENOMIC DNA]</scope>
    <source>
        <strain evidence="4 5">AD002</strain>
    </source>
</reference>
<feature type="compositionally biased region" description="Basic and acidic residues" evidence="1">
    <location>
        <begin position="24"/>
        <end position="51"/>
    </location>
</feature>
<protein>
    <submittedName>
        <fullName evidence="4">Uncharacterized protein</fullName>
    </submittedName>
</protein>
<dbReference type="Pfam" id="PF00249">
    <property type="entry name" value="Myb_DNA-binding"/>
    <property type="match status" value="1"/>
</dbReference>
<dbReference type="Proteomes" id="UP000274822">
    <property type="component" value="Unassembled WGS sequence"/>
</dbReference>
<dbReference type="CDD" id="cd00167">
    <property type="entry name" value="SANT"/>
    <property type="match status" value="1"/>
</dbReference>
<dbReference type="InterPro" id="IPR009057">
    <property type="entry name" value="Homeodomain-like_sf"/>
</dbReference>
<feature type="domain" description="HTH myb-type" evidence="3">
    <location>
        <begin position="80"/>
        <end position="127"/>
    </location>
</feature>
<organism evidence="4 5">
    <name type="scientific">Jimgerdemannia flammicorona</name>
    <dbReference type="NCBI Taxonomy" id="994334"/>
    <lineage>
        <taxon>Eukaryota</taxon>
        <taxon>Fungi</taxon>
        <taxon>Fungi incertae sedis</taxon>
        <taxon>Mucoromycota</taxon>
        <taxon>Mucoromycotina</taxon>
        <taxon>Endogonomycetes</taxon>
        <taxon>Endogonales</taxon>
        <taxon>Endogonaceae</taxon>
        <taxon>Jimgerdemannia</taxon>
    </lineage>
</organism>
<feature type="compositionally biased region" description="Basic and acidic residues" evidence="1">
    <location>
        <begin position="1"/>
        <end position="15"/>
    </location>
</feature>
<keyword evidence="5" id="KW-1185">Reference proteome</keyword>
<dbReference type="SUPFAM" id="SSF46689">
    <property type="entry name" value="Homeodomain-like"/>
    <property type="match status" value="1"/>
</dbReference>
<evidence type="ECO:0000313" key="5">
    <source>
        <dbReference type="Proteomes" id="UP000274822"/>
    </source>
</evidence>
<dbReference type="Gene3D" id="1.10.10.60">
    <property type="entry name" value="Homeodomain-like"/>
    <property type="match status" value="1"/>
</dbReference>
<evidence type="ECO:0000256" key="1">
    <source>
        <dbReference type="SAM" id="MobiDB-lite"/>
    </source>
</evidence>